<dbReference type="PANTHER" id="PTHR30328:SF54">
    <property type="entry name" value="HTH-TYPE TRANSCRIPTIONAL REPRESSOR SCO4008"/>
    <property type="match status" value="1"/>
</dbReference>
<dbReference type="PRINTS" id="PR00455">
    <property type="entry name" value="HTHTETR"/>
</dbReference>
<dbReference type="Pfam" id="PF00440">
    <property type="entry name" value="TetR_N"/>
    <property type="match status" value="1"/>
</dbReference>
<evidence type="ECO:0000256" key="1">
    <source>
        <dbReference type="ARBA" id="ARBA00023125"/>
    </source>
</evidence>
<dbReference type="AlphaFoldDB" id="A0A6S6UJS8"/>
<dbReference type="GO" id="GO:0003677">
    <property type="term" value="F:DNA binding"/>
    <property type="evidence" value="ECO:0007669"/>
    <property type="project" value="UniProtKB-UniRule"/>
</dbReference>
<name>A0A6S6UJS8_9BACT</name>
<dbReference type="SUPFAM" id="SSF48498">
    <property type="entry name" value="Tetracyclin repressor-like, C-terminal domain"/>
    <property type="match status" value="1"/>
</dbReference>
<reference evidence="4" key="1">
    <citation type="submission" date="2020-01" db="EMBL/GenBank/DDBJ databases">
        <authorList>
            <person name="Meier V. D."/>
            <person name="Meier V D."/>
        </authorList>
    </citation>
    <scope>NUCLEOTIDE SEQUENCE</scope>
    <source>
        <strain evidence="4">HLG_WM_MAG_10</strain>
    </source>
</reference>
<dbReference type="SUPFAM" id="SSF46689">
    <property type="entry name" value="Homeodomain-like"/>
    <property type="match status" value="1"/>
</dbReference>
<proteinExistence type="predicted"/>
<evidence type="ECO:0000256" key="2">
    <source>
        <dbReference type="PROSITE-ProRule" id="PRU00335"/>
    </source>
</evidence>
<dbReference type="PROSITE" id="PS50977">
    <property type="entry name" value="HTH_TETR_2"/>
    <property type="match status" value="1"/>
</dbReference>
<dbReference type="InterPro" id="IPR036271">
    <property type="entry name" value="Tet_transcr_reg_TetR-rel_C_sf"/>
</dbReference>
<dbReference type="PANTHER" id="PTHR30328">
    <property type="entry name" value="TRANSCRIPTIONAL REPRESSOR"/>
    <property type="match status" value="1"/>
</dbReference>
<feature type="DNA-binding region" description="H-T-H motif" evidence="2">
    <location>
        <begin position="39"/>
        <end position="58"/>
    </location>
</feature>
<keyword evidence="1 2" id="KW-0238">DNA-binding</keyword>
<evidence type="ECO:0000313" key="4">
    <source>
        <dbReference type="EMBL" id="CAA6830007.1"/>
    </source>
</evidence>
<dbReference type="InterPro" id="IPR050109">
    <property type="entry name" value="HTH-type_TetR-like_transc_reg"/>
</dbReference>
<dbReference type="InterPro" id="IPR001647">
    <property type="entry name" value="HTH_TetR"/>
</dbReference>
<evidence type="ECO:0000259" key="3">
    <source>
        <dbReference type="PROSITE" id="PS50977"/>
    </source>
</evidence>
<protein>
    <submittedName>
        <fullName evidence="4">TetR/AcrR family transcriptional regulator</fullName>
    </submittedName>
</protein>
<feature type="domain" description="HTH tetR-type" evidence="3">
    <location>
        <begin position="16"/>
        <end position="76"/>
    </location>
</feature>
<organism evidence="4">
    <name type="scientific">uncultured Aureispira sp</name>
    <dbReference type="NCBI Taxonomy" id="1331704"/>
    <lineage>
        <taxon>Bacteria</taxon>
        <taxon>Pseudomonadati</taxon>
        <taxon>Bacteroidota</taxon>
        <taxon>Saprospiria</taxon>
        <taxon>Saprospirales</taxon>
        <taxon>Saprospiraceae</taxon>
        <taxon>Aureispira</taxon>
        <taxon>environmental samples</taxon>
    </lineage>
</organism>
<accession>A0A6S6UJS8</accession>
<gene>
    <name evidence="4" type="ORF">HELGO_WM26282</name>
</gene>
<dbReference type="EMBL" id="CACVAQ010000528">
    <property type="protein sequence ID" value="CAA6830007.1"/>
    <property type="molecule type" value="Genomic_DNA"/>
</dbReference>
<dbReference type="Gene3D" id="1.10.357.10">
    <property type="entry name" value="Tetracycline Repressor, domain 2"/>
    <property type="match status" value="1"/>
</dbReference>
<dbReference type="InterPro" id="IPR009057">
    <property type="entry name" value="Homeodomain-like_sf"/>
</dbReference>
<sequence>MFFLIINENQLDLKKTPTEEKILMSAKKVFYQKGLKGARMQEIADDAGVNKAMLHYYFRSKEKLFDKVFEQSVKSVTPMLTNVFLETTDLNTKIAHLIEMLIDFFLEEPYLSNFIVNELSQNPDKLFMNILDQKGGLIGKIIPLINDQIQAEIEKGTVKAEIRSAELILNIMSLCLLPIMSQTVLQKTLGIDDERMRRFMIKRKQTVTQFVLDAIKP</sequence>